<keyword evidence="2" id="KW-0812">Transmembrane</keyword>
<evidence type="ECO:0000256" key="2">
    <source>
        <dbReference type="SAM" id="Phobius"/>
    </source>
</evidence>
<evidence type="ECO:0000313" key="3">
    <source>
        <dbReference type="EMBL" id="KAK3858533.1"/>
    </source>
</evidence>
<keyword evidence="2" id="KW-0472">Membrane</keyword>
<feature type="compositionally biased region" description="Pro residues" evidence="1">
    <location>
        <begin position="79"/>
        <end position="89"/>
    </location>
</feature>
<evidence type="ECO:0000256" key="1">
    <source>
        <dbReference type="SAM" id="MobiDB-lite"/>
    </source>
</evidence>
<dbReference type="Proteomes" id="UP001286313">
    <property type="component" value="Unassembled WGS sequence"/>
</dbReference>
<feature type="region of interest" description="Disordered" evidence="1">
    <location>
        <begin position="59"/>
        <end position="97"/>
    </location>
</feature>
<sequence>MVQDSQPVPNDYGVTIDEDGLCCDDNNRCRCPQRDSTSSRISYSLLLRRALLRKYPVVQLSSSSSTSSSSTSSTSLTPLPVPSLPPSPPSLLNHLPQSSSSVAMHSSSLLPHSLLLFLFLLSLLRRHSSNISL</sequence>
<accession>A0AAE1BWT9</accession>
<organism evidence="3 4">
    <name type="scientific">Petrolisthes cinctipes</name>
    <name type="common">Flat porcelain crab</name>
    <dbReference type="NCBI Taxonomy" id="88211"/>
    <lineage>
        <taxon>Eukaryota</taxon>
        <taxon>Metazoa</taxon>
        <taxon>Ecdysozoa</taxon>
        <taxon>Arthropoda</taxon>
        <taxon>Crustacea</taxon>
        <taxon>Multicrustacea</taxon>
        <taxon>Malacostraca</taxon>
        <taxon>Eumalacostraca</taxon>
        <taxon>Eucarida</taxon>
        <taxon>Decapoda</taxon>
        <taxon>Pleocyemata</taxon>
        <taxon>Anomura</taxon>
        <taxon>Galatheoidea</taxon>
        <taxon>Porcellanidae</taxon>
        <taxon>Petrolisthes</taxon>
    </lineage>
</organism>
<feature type="compositionally biased region" description="Low complexity" evidence="1">
    <location>
        <begin position="60"/>
        <end position="78"/>
    </location>
</feature>
<name>A0AAE1BWT9_PETCI</name>
<dbReference type="AlphaFoldDB" id="A0AAE1BWT9"/>
<keyword evidence="4" id="KW-1185">Reference proteome</keyword>
<evidence type="ECO:0000313" key="4">
    <source>
        <dbReference type="Proteomes" id="UP001286313"/>
    </source>
</evidence>
<gene>
    <name evidence="3" type="ORF">Pcinc_035286</name>
</gene>
<protein>
    <submittedName>
        <fullName evidence="3">Uncharacterized protein</fullName>
    </submittedName>
</protein>
<reference evidence="3" key="1">
    <citation type="submission" date="2023-10" db="EMBL/GenBank/DDBJ databases">
        <title>Genome assemblies of two species of porcelain crab, Petrolisthes cinctipes and Petrolisthes manimaculis (Anomura: Porcellanidae).</title>
        <authorList>
            <person name="Angst P."/>
        </authorList>
    </citation>
    <scope>NUCLEOTIDE SEQUENCE</scope>
    <source>
        <strain evidence="3">PB745_01</strain>
        <tissue evidence="3">Gill</tissue>
    </source>
</reference>
<keyword evidence="2" id="KW-1133">Transmembrane helix</keyword>
<feature type="transmembrane region" description="Helical" evidence="2">
    <location>
        <begin position="102"/>
        <end position="124"/>
    </location>
</feature>
<proteinExistence type="predicted"/>
<dbReference type="EMBL" id="JAWQEG010005286">
    <property type="protein sequence ID" value="KAK3858533.1"/>
    <property type="molecule type" value="Genomic_DNA"/>
</dbReference>
<comment type="caution">
    <text evidence="3">The sequence shown here is derived from an EMBL/GenBank/DDBJ whole genome shotgun (WGS) entry which is preliminary data.</text>
</comment>